<evidence type="ECO:0000256" key="1">
    <source>
        <dbReference type="SAM" id="Phobius"/>
    </source>
</evidence>
<accession>A0A1M7UA83</accession>
<reference evidence="3" key="1">
    <citation type="submission" date="2016-11" db="EMBL/GenBank/DDBJ databases">
        <authorList>
            <person name="Varghese N."/>
            <person name="Submissions S."/>
        </authorList>
    </citation>
    <scope>NUCLEOTIDE SEQUENCE [LARGE SCALE GENOMIC DNA]</scope>
    <source>
        <strain evidence="3">GAS401</strain>
    </source>
</reference>
<evidence type="ECO:0000313" key="2">
    <source>
        <dbReference type="EMBL" id="SHN79962.1"/>
    </source>
</evidence>
<dbReference type="Proteomes" id="UP000184096">
    <property type="component" value="Chromosome I"/>
</dbReference>
<dbReference type="AlphaFoldDB" id="A0A1M7UA83"/>
<dbReference type="EMBL" id="LT670849">
    <property type="protein sequence ID" value="SHN79962.1"/>
    <property type="molecule type" value="Genomic_DNA"/>
</dbReference>
<keyword evidence="3" id="KW-1185">Reference proteome</keyword>
<evidence type="ECO:0000313" key="3">
    <source>
        <dbReference type="Proteomes" id="UP000184096"/>
    </source>
</evidence>
<feature type="transmembrane region" description="Helical" evidence="1">
    <location>
        <begin position="21"/>
        <end position="46"/>
    </location>
</feature>
<keyword evidence="1" id="KW-1133">Transmembrane helix</keyword>
<name>A0A1M7UA83_9BRAD</name>
<keyword evidence="1" id="KW-0472">Membrane</keyword>
<proteinExistence type="predicted"/>
<dbReference type="OrthoDB" id="8210760at2"/>
<organism evidence="2 3">
    <name type="scientific">Bradyrhizobium erythrophlei</name>
    <dbReference type="NCBI Taxonomy" id="1437360"/>
    <lineage>
        <taxon>Bacteria</taxon>
        <taxon>Pseudomonadati</taxon>
        <taxon>Pseudomonadota</taxon>
        <taxon>Alphaproteobacteria</taxon>
        <taxon>Hyphomicrobiales</taxon>
        <taxon>Nitrobacteraceae</taxon>
        <taxon>Bradyrhizobium</taxon>
    </lineage>
</organism>
<gene>
    <name evidence="2" type="ORF">SAMN05444170_4172</name>
</gene>
<sequence length="329" mass="35889">MAQGASIPARSPFQRVQISSARWIAGLLVLTAVAWLVALAGLLAVANRVHDDVPVLLSQKLPLLASHPDLIFGGDSRTLYQVDPRLAAQLAGKAEGSAVNIAYDAGEPLALLAVMRREPDLFRNAHVVVSVSPFVFNDGARQAVFNPQDAVARLGVFGQMTTYLPLRVSTLIRFIREAFAARLESQRPTSRPVQSLAASGLFFLDISQPEDRLPAAIGAHPHYANWNIAGAKARFETAALCDMVNLARKVTVVIPPWAPRYDRAKDPEWKEKDNRYVSLVTVVGRACGFDVVNIMSVPGVTQANYADEMHVNISGIPIYTRYLMSRLAP</sequence>
<keyword evidence="1" id="KW-0812">Transmembrane</keyword>
<protein>
    <recommendedName>
        <fullName evidence="4">GDSL-like Lipase/Acylhydrolase family protein</fullName>
    </recommendedName>
</protein>
<evidence type="ECO:0008006" key="4">
    <source>
        <dbReference type="Google" id="ProtNLM"/>
    </source>
</evidence>